<feature type="binding site" evidence="16">
    <location>
        <position position="77"/>
    </location>
    <ligand>
        <name>GTP</name>
        <dbReference type="ChEBI" id="CHEBI:37565"/>
    </ligand>
</feature>
<evidence type="ECO:0000256" key="3">
    <source>
        <dbReference type="ARBA" id="ARBA00001522"/>
    </source>
</evidence>
<accession>A0A0B1PZ51</accession>
<dbReference type="InterPro" id="IPR003203">
    <property type="entry name" value="CobU/CobP"/>
</dbReference>
<feature type="binding site" evidence="16">
    <location>
        <begin position="66"/>
        <end position="69"/>
    </location>
    <ligand>
        <name>GTP</name>
        <dbReference type="ChEBI" id="CHEBI:37565"/>
    </ligand>
</feature>
<keyword evidence="12 14" id="KW-0067">ATP-binding</keyword>
<comment type="similarity">
    <text evidence="7 14">Belongs to the CobU/CobP family.</text>
</comment>
<dbReference type="InterPro" id="IPR027417">
    <property type="entry name" value="P-loop_NTPase"/>
</dbReference>
<evidence type="ECO:0000256" key="14">
    <source>
        <dbReference type="PIRNR" id="PIRNR006135"/>
    </source>
</evidence>
<keyword evidence="9 14" id="KW-0808">Transferase</keyword>
<name>A0A0B1PZ51_9HYPH</name>
<comment type="caution">
    <text evidence="17">The sequence shown here is derived from an EMBL/GenBank/DDBJ whole genome shotgun (WGS) entry which is preliminary data.</text>
</comment>
<comment type="pathway">
    <text evidence="6 14">Cofactor biosynthesis; adenosylcobalamin biosynthesis; adenosylcobalamin from cob(II)yrinate a,c-diamide: step 5/7.</text>
</comment>
<dbReference type="STRING" id="370622.LA66_18475"/>
<evidence type="ECO:0000256" key="1">
    <source>
        <dbReference type="ARBA" id="ARBA00000312"/>
    </source>
</evidence>
<keyword evidence="13 14" id="KW-0342">GTP-binding</keyword>
<evidence type="ECO:0000256" key="4">
    <source>
        <dbReference type="ARBA" id="ARBA00003889"/>
    </source>
</evidence>
<feature type="binding site" evidence="16">
    <location>
        <position position="99"/>
    </location>
    <ligand>
        <name>GTP</name>
        <dbReference type="ChEBI" id="CHEBI:37565"/>
    </ligand>
</feature>
<evidence type="ECO:0000256" key="8">
    <source>
        <dbReference type="ARBA" id="ARBA00022573"/>
    </source>
</evidence>
<dbReference type="GO" id="GO:0005524">
    <property type="term" value="F:ATP binding"/>
    <property type="evidence" value="ECO:0007669"/>
    <property type="project" value="UniProtKB-UniRule"/>
</dbReference>
<dbReference type="CDD" id="cd00544">
    <property type="entry name" value="CobU"/>
    <property type="match status" value="1"/>
</dbReference>
<dbReference type="EC" id="2.7.7.62" evidence="14"/>
<comment type="function">
    <text evidence="4 14">Catalyzes ATP-dependent phosphorylation of adenosylcobinamide and addition of GMP to adenosylcobinamide phosphate.</text>
</comment>
<dbReference type="UniPathway" id="UPA00148">
    <property type="reaction ID" value="UER00236"/>
</dbReference>
<evidence type="ECO:0000313" key="17">
    <source>
        <dbReference type="EMBL" id="KHJ53384.1"/>
    </source>
</evidence>
<evidence type="ECO:0000313" key="18">
    <source>
        <dbReference type="Proteomes" id="UP000030826"/>
    </source>
</evidence>
<dbReference type="GO" id="GO:0043752">
    <property type="term" value="F:adenosylcobinamide kinase activity"/>
    <property type="evidence" value="ECO:0007669"/>
    <property type="project" value="UniProtKB-EC"/>
</dbReference>
<reference evidence="17 18" key="1">
    <citation type="submission" date="2014-09" db="EMBL/GenBank/DDBJ databases">
        <title>Isolation and characterization of Aurantimonas altamirensis ON-56566 from clinical sample following a dog bite.</title>
        <authorList>
            <person name="Eshaghi A."/>
            <person name="Li A."/>
            <person name="Shahinas D."/>
            <person name="Bahn P."/>
            <person name="Kus J.V."/>
            <person name="Patel S.N."/>
        </authorList>
    </citation>
    <scope>NUCLEOTIDE SEQUENCE [LARGE SCALE GENOMIC DNA]</scope>
    <source>
        <strain evidence="17 18">ON-56566</strain>
    </source>
</reference>
<dbReference type="AlphaFoldDB" id="A0A0B1PZ51"/>
<dbReference type="GO" id="GO:0009236">
    <property type="term" value="P:cobalamin biosynthetic process"/>
    <property type="evidence" value="ECO:0007669"/>
    <property type="project" value="UniProtKB-UniRule"/>
</dbReference>
<evidence type="ECO:0000256" key="5">
    <source>
        <dbReference type="ARBA" id="ARBA00004692"/>
    </source>
</evidence>
<organism evidence="17 18">
    <name type="scientific">Aureimonas altamirensis</name>
    <dbReference type="NCBI Taxonomy" id="370622"/>
    <lineage>
        <taxon>Bacteria</taxon>
        <taxon>Pseudomonadati</taxon>
        <taxon>Pseudomonadota</taxon>
        <taxon>Alphaproteobacteria</taxon>
        <taxon>Hyphomicrobiales</taxon>
        <taxon>Aurantimonadaceae</taxon>
        <taxon>Aureimonas</taxon>
    </lineage>
</organism>
<feature type="binding site" evidence="16">
    <location>
        <begin position="49"/>
        <end position="51"/>
    </location>
    <ligand>
        <name>GTP</name>
        <dbReference type="ChEBI" id="CHEBI:37565"/>
    </ligand>
</feature>
<evidence type="ECO:0000256" key="10">
    <source>
        <dbReference type="ARBA" id="ARBA00022741"/>
    </source>
</evidence>
<dbReference type="EMBL" id="JRFJ01000006">
    <property type="protein sequence ID" value="KHJ53384.1"/>
    <property type="molecule type" value="Genomic_DNA"/>
</dbReference>
<evidence type="ECO:0000256" key="11">
    <source>
        <dbReference type="ARBA" id="ARBA00022777"/>
    </source>
</evidence>
<evidence type="ECO:0000256" key="9">
    <source>
        <dbReference type="ARBA" id="ARBA00022679"/>
    </source>
</evidence>
<sequence>MGARRDPAHRQSAPGVRRSVFVLGGARSGKSAFAERLADASELERVYIATGQAFDAEMAARIEAHRRSRGAGWRTVEAPCDLAQAIGAEARHDRVLLVDCLTLWLSNVLLADRDIAAATEDLCRMLAAADGTIILVSNEVGLSIVPENALARAFRDHSGRMNQTIAALADEAWFVAAGLPLKLKG</sequence>
<dbReference type="NCBIfam" id="NF004469">
    <property type="entry name" value="PRK05800.1"/>
    <property type="match status" value="1"/>
</dbReference>
<dbReference type="OrthoDB" id="9788370at2"/>
<dbReference type="SUPFAM" id="SSF52540">
    <property type="entry name" value="P-loop containing nucleoside triphosphate hydrolases"/>
    <property type="match status" value="1"/>
</dbReference>
<dbReference type="PANTHER" id="PTHR34848:SF1">
    <property type="entry name" value="BIFUNCTIONAL ADENOSYLCOBALAMIN BIOSYNTHESIS PROTEIN COBU"/>
    <property type="match status" value="1"/>
</dbReference>
<evidence type="ECO:0000256" key="12">
    <source>
        <dbReference type="ARBA" id="ARBA00022840"/>
    </source>
</evidence>
<dbReference type="GO" id="GO:0008820">
    <property type="term" value="F:cobinamide phosphate guanylyltransferase activity"/>
    <property type="evidence" value="ECO:0007669"/>
    <property type="project" value="UniProtKB-UniRule"/>
</dbReference>
<dbReference type="Proteomes" id="UP000030826">
    <property type="component" value="Unassembled WGS sequence"/>
</dbReference>
<proteinExistence type="inferred from homology"/>
<evidence type="ECO:0000256" key="13">
    <source>
        <dbReference type="ARBA" id="ARBA00023134"/>
    </source>
</evidence>
<evidence type="ECO:0000256" key="7">
    <source>
        <dbReference type="ARBA" id="ARBA00007490"/>
    </source>
</evidence>
<dbReference type="GO" id="GO:0005525">
    <property type="term" value="F:GTP binding"/>
    <property type="evidence" value="ECO:0007669"/>
    <property type="project" value="UniProtKB-UniRule"/>
</dbReference>
<evidence type="ECO:0000256" key="2">
    <source>
        <dbReference type="ARBA" id="ARBA00000711"/>
    </source>
</evidence>
<comment type="catalytic activity">
    <reaction evidence="3">
        <text>adenosylcob(III)inamide + GTP = adenosylcob(III)inamide phosphate + GDP + H(+)</text>
        <dbReference type="Rhea" id="RHEA:15765"/>
        <dbReference type="ChEBI" id="CHEBI:2480"/>
        <dbReference type="ChEBI" id="CHEBI:15378"/>
        <dbReference type="ChEBI" id="CHEBI:37565"/>
        <dbReference type="ChEBI" id="CHEBI:58189"/>
        <dbReference type="ChEBI" id="CHEBI:58502"/>
        <dbReference type="EC" id="2.7.1.156"/>
    </reaction>
</comment>
<keyword evidence="11 14" id="KW-0418">Kinase</keyword>
<comment type="catalytic activity">
    <reaction evidence="1 14">
        <text>adenosylcob(III)inamide + ATP = adenosylcob(III)inamide phosphate + ADP + H(+)</text>
        <dbReference type="Rhea" id="RHEA:15769"/>
        <dbReference type="ChEBI" id="CHEBI:2480"/>
        <dbReference type="ChEBI" id="CHEBI:15378"/>
        <dbReference type="ChEBI" id="CHEBI:30616"/>
        <dbReference type="ChEBI" id="CHEBI:58502"/>
        <dbReference type="ChEBI" id="CHEBI:456216"/>
        <dbReference type="EC" id="2.7.1.156"/>
    </reaction>
</comment>
<evidence type="ECO:0000256" key="16">
    <source>
        <dbReference type="PIRSR" id="PIRSR006135-2"/>
    </source>
</evidence>
<evidence type="ECO:0000256" key="6">
    <source>
        <dbReference type="ARBA" id="ARBA00005159"/>
    </source>
</evidence>
<dbReference type="EC" id="2.7.1.156" evidence="14"/>
<gene>
    <name evidence="17" type="ORF">LA66_18475</name>
</gene>
<feature type="active site" description="GMP-histidine intermediate" evidence="15">
    <location>
        <position position="65"/>
    </location>
</feature>
<dbReference type="PIRSF" id="PIRSF006135">
    <property type="entry name" value="CobU"/>
    <property type="match status" value="1"/>
</dbReference>
<keyword evidence="10 14" id="KW-0547">Nucleotide-binding</keyword>
<protein>
    <recommendedName>
        <fullName evidence="14">Bifunctional adenosylcobalamin biosynthesis protein</fullName>
        <ecNumber evidence="14">2.7.1.156</ecNumber>
        <ecNumber evidence="14">2.7.7.62</ecNumber>
    </recommendedName>
</protein>
<dbReference type="Pfam" id="PF02283">
    <property type="entry name" value="CobU"/>
    <property type="match status" value="1"/>
</dbReference>
<comment type="catalytic activity">
    <reaction evidence="2 14">
        <text>adenosylcob(III)inamide phosphate + GTP + H(+) = adenosylcob(III)inamide-GDP + diphosphate</text>
        <dbReference type="Rhea" id="RHEA:22712"/>
        <dbReference type="ChEBI" id="CHEBI:15378"/>
        <dbReference type="ChEBI" id="CHEBI:33019"/>
        <dbReference type="ChEBI" id="CHEBI:37565"/>
        <dbReference type="ChEBI" id="CHEBI:58502"/>
        <dbReference type="ChEBI" id="CHEBI:60487"/>
        <dbReference type="EC" id="2.7.7.62"/>
    </reaction>
</comment>
<evidence type="ECO:0000256" key="15">
    <source>
        <dbReference type="PIRSR" id="PIRSR006135-1"/>
    </source>
</evidence>
<keyword evidence="8 14" id="KW-0169">Cobalamin biosynthesis</keyword>
<feature type="binding site" evidence="16">
    <location>
        <begin position="24"/>
        <end position="31"/>
    </location>
    <ligand>
        <name>GTP</name>
        <dbReference type="ChEBI" id="CHEBI:37565"/>
    </ligand>
</feature>
<dbReference type="Gene3D" id="3.40.50.300">
    <property type="entry name" value="P-loop containing nucleotide triphosphate hydrolases"/>
    <property type="match status" value="1"/>
</dbReference>
<comment type="pathway">
    <text evidence="5 14">Cofactor biosynthesis; adenosylcobalamin biosynthesis; adenosylcobalamin from cob(II)yrinate a,c-diamide: step 6/7.</text>
</comment>
<dbReference type="PANTHER" id="PTHR34848">
    <property type="match status" value="1"/>
</dbReference>